<sequence length="93" mass="9953">MKATQLPLPTLLLVLAGASVIVGDLVTPHGRSPWLEIGLGVLFLGLMSVNYELSQRRRELDRTFRPQEVKVTAGGHVAKGKWPDAGGPLPADA</sequence>
<gene>
    <name evidence="2" type="ORF">FHX42_002838</name>
</gene>
<name>A0A839E161_9PSEU</name>
<dbReference type="RefSeq" id="WP_182544657.1">
    <property type="nucleotide sequence ID" value="NZ_JACGWZ010000003.1"/>
</dbReference>
<proteinExistence type="predicted"/>
<keyword evidence="1" id="KW-0812">Transmembrane</keyword>
<comment type="caution">
    <text evidence="2">The sequence shown here is derived from an EMBL/GenBank/DDBJ whole genome shotgun (WGS) entry which is preliminary data.</text>
</comment>
<dbReference type="AlphaFoldDB" id="A0A839E161"/>
<keyword evidence="3" id="KW-1185">Reference proteome</keyword>
<dbReference type="Proteomes" id="UP000569329">
    <property type="component" value="Unassembled WGS sequence"/>
</dbReference>
<keyword evidence="1" id="KW-1133">Transmembrane helix</keyword>
<evidence type="ECO:0000256" key="1">
    <source>
        <dbReference type="SAM" id="Phobius"/>
    </source>
</evidence>
<accession>A0A839E161</accession>
<evidence type="ECO:0000313" key="3">
    <source>
        <dbReference type="Proteomes" id="UP000569329"/>
    </source>
</evidence>
<feature type="transmembrane region" description="Helical" evidence="1">
    <location>
        <begin position="34"/>
        <end position="53"/>
    </location>
</feature>
<reference evidence="2 3" key="1">
    <citation type="submission" date="2020-07" db="EMBL/GenBank/DDBJ databases">
        <title>Sequencing the genomes of 1000 actinobacteria strains.</title>
        <authorList>
            <person name="Klenk H.-P."/>
        </authorList>
    </citation>
    <scope>NUCLEOTIDE SEQUENCE [LARGE SCALE GENOMIC DNA]</scope>
    <source>
        <strain evidence="2 3">DSM 45975</strain>
    </source>
</reference>
<protein>
    <submittedName>
        <fullName evidence="2">Uncharacterized protein</fullName>
    </submittedName>
</protein>
<organism evidence="2 3">
    <name type="scientific">Halosaccharopolyspora lacisalsi</name>
    <dbReference type="NCBI Taxonomy" id="1000566"/>
    <lineage>
        <taxon>Bacteria</taxon>
        <taxon>Bacillati</taxon>
        <taxon>Actinomycetota</taxon>
        <taxon>Actinomycetes</taxon>
        <taxon>Pseudonocardiales</taxon>
        <taxon>Pseudonocardiaceae</taxon>
        <taxon>Halosaccharopolyspora</taxon>
    </lineage>
</organism>
<evidence type="ECO:0000313" key="2">
    <source>
        <dbReference type="EMBL" id="MBA8825487.1"/>
    </source>
</evidence>
<keyword evidence="1" id="KW-0472">Membrane</keyword>
<dbReference type="EMBL" id="JACGWZ010000003">
    <property type="protein sequence ID" value="MBA8825487.1"/>
    <property type="molecule type" value="Genomic_DNA"/>
</dbReference>